<organism evidence="1 2">
    <name type="scientific">Culex pipiens pipiens</name>
    <name type="common">Northern house mosquito</name>
    <dbReference type="NCBI Taxonomy" id="38569"/>
    <lineage>
        <taxon>Eukaryota</taxon>
        <taxon>Metazoa</taxon>
        <taxon>Ecdysozoa</taxon>
        <taxon>Arthropoda</taxon>
        <taxon>Hexapoda</taxon>
        <taxon>Insecta</taxon>
        <taxon>Pterygota</taxon>
        <taxon>Neoptera</taxon>
        <taxon>Endopterygota</taxon>
        <taxon>Diptera</taxon>
        <taxon>Nematocera</taxon>
        <taxon>Culicoidea</taxon>
        <taxon>Culicidae</taxon>
        <taxon>Culicinae</taxon>
        <taxon>Culicini</taxon>
        <taxon>Culex</taxon>
        <taxon>Culex</taxon>
    </lineage>
</organism>
<dbReference type="Pfam" id="PF10171">
    <property type="entry name" value="Tim29"/>
    <property type="match status" value="1"/>
</dbReference>
<dbReference type="AlphaFoldDB" id="A0ABD1D884"/>
<evidence type="ECO:0000313" key="1">
    <source>
        <dbReference type="EMBL" id="KAL1395818.1"/>
    </source>
</evidence>
<name>A0ABD1D884_CULPP</name>
<accession>A0ABD1D884</accession>
<keyword evidence="2" id="KW-1185">Reference proteome</keyword>
<proteinExistence type="predicted"/>
<dbReference type="Proteomes" id="UP001562425">
    <property type="component" value="Unassembled WGS sequence"/>
</dbReference>
<dbReference type="EMBL" id="JBEHCU010006973">
    <property type="protein sequence ID" value="KAL1395818.1"/>
    <property type="molecule type" value="Genomic_DNA"/>
</dbReference>
<sequence length="231" mass="27093">MTGPSNFLDGGHMHVQLVQLPGKKASTCRILESSNVPSTDNIEALKQKRSELLARLEALEVPEKYKGTIWEKWAKYWKNLVIDYKEMIVDTGRTMRQRPVRSGIYLSLLGAGYYCGVRNPDERDFVERFRHYGNELSLVHPASQNPEATRHIQFLQRCYNEGIVRRLSLGVVSFIWVDNYDRAVAVYKAICPYLQPRYMTFHERVVDIGFNNRWWLLERKMEDYDVNEENL</sequence>
<dbReference type="PANTHER" id="PTHR21435:SF1">
    <property type="entry name" value="MITOCHONDRIAL IMPORT INNER MEMBRANE TRANSLOCASE SUBUNIT TIM29"/>
    <property type="match status" value="1"/>
</dbReference>
<dbReference type="PANTHER" id="PTHR21435">
    <property type="entry name" value="MITOCHONDRIAL IMPORT INNER MEMBRANE TRANSLOCASE SUBUNIT TIM29"/>
    <property type="match status" value="1"/>
</dbReference>
<gene>
    <name evidence="1" type="ORF">pipiens_010959</name>
</gene>
<reference evidence="1 2" key="1">
    <citation type="submission" date="2024-05" db="EMBL/GenBank/DDBJ databases">
        <title>Culex pipiens pipiens assembly and annotation.</title>
        <authorList>
            <person name="Alout H."/>
            <person name="Durand T."/>
        </authorList>
    </citation>
    <scope>NUCLEOTIDE SEQUENCE [LARGE SCALE GENOMIC DNA]</scope>
    <source>
        <strain evidence="1">HA-2024</strain>
        <tissue evidence="1">Whole body</tissue>
    </source>
</reference>
<dbReference type="InterPro" id="IPR019322">
    <property type="entry name" value="TIMM29"/>
</dbReference>
<comment type="caution">
    <text evidence="1">The sequence shown here is derived from an EMBL/GenBank/DDBJ whole genome shotgun (WGS) entry which is preliminary data.</text>
</comment>
<protein>
    <submittedName>
        <fullName evidence="1">Uncharacterized protein</fullName>
    </submittedName>
</protein>
<evidence type="ECO:0000313" key="2">
    <source>
        <dbReference type="Proteomes" id="UP001562425"/>
    </source>
</evidence>